<dbReference type="SMART" id="SM00977">
    <property type="entry name" value="TilS_C"/>
    <property type="match status" value="1"/>
</dbReference>
<dbReference type="GO" id="GO:0032267">
    <property type="term" value="F:tRNA(Ile)-lysidine synthase activity"/>
    <property type="evidence" value="ECO:0007669"/>
    <property type="project" value="UniProtKB-EC"/>
</dbReference>
<evidence type="ECO:0000313" key="10">
    <source>
        <dbReference type="EMBL" id="SEG28010.1"/>
    </source>
</evidence>
<comment type="catalytic activity">
    <reaction evidence="7 8">
        <text>cytidine(34) in tRNA(Ile2) + L-lysine + ATP = lysidine(34) in tRNA(Ile2) + AMP + diphosphate + H(+)</text>
        <dbReference type="Rhea" id="RHEA:43744"/>
        <dbReference type="Rhea" id="RHEA-COMP:10625"/>
        <dbReference type="Rhea" id="RHEA-COMP:10670"/>
        <dbReference type="ChEBI" id="CHEBI:15378"/>
        <dbReference type="ChEBI" id="CHEBI:30616"/>
        <dbReference type="ChEBI" id="CHEBI:32551"/>
        <dbReference type="ChEBI" id="CHEBI:33019"/>
        <dbReference type="ChEBI" id="CHEBI:82748"/>
        <dbReference type="ChEBI" id="CHEBI:83665"/>
        <dbReference type="ChEBI" id="CHEBI:456215"/>
        <dbReference type="EC" id="6.3.4.19"/>
    </reaction>
</comment>
<dbReference type="GO" id="GO:0006400">
    <property type="term" value="P:tRNA modification"/>
    <property type="evidence" value="ECO:0007669"/>
    <property type="project" value="UniProtKB-UniRule"/>
</dbReference>
<evidence type="ECO:0000256" key="4">
    <source>
        <dbReference type="ARBA" id="ARBA00022694"/>
    </source>
</evidence>
<keyword evidence="4 8" id="KW-0819">tRNA processing</keyword>
<evidence type="ECO:0000256" key="8">
    <source>
        <dbReference type="HAMAP-Rule" id="MF_01161"/>
    </source>
</evidence>
<dbReference type="Pfam" id="PF11734">
    <property type="entry name" value="TilS_C"/>
    <property type="match status" value="1"/>
</dbReference>
<dbReference type="GO" id="GO:0005524">
    <property type="term" value="F:ATP binding"/>
    <property type="evidence" value="ECO:0007669"/>
    <property type="project" value="UniProtKB-UniRule"/>
</dbReference>
<evidence type="ECO:0000256" key="2">
    <source>
        <dbReference type="ARBA" id="ARBA00022490"/>
    </source>
</evidence>
<dbReference type="SUPFAM" id="SSF52402">
    <property type="entry name" value="Adenine nucleotide alpha hydrolases-like"/>
    <property type="match status" value="1"/>
</dbReference>
<dbReference type="InterPro" id="IPR012796">
    <property type="entry name" value="Lysidine-tRNA-synth_C"/>
</dbReference>
<dbReference type="NCBIfam" id="TIGR02433">
    <property type="entry name" value="lysidine_TilS_C"/>
    <property type="match status" value="1"/>
</dbReference>
<comment type="subcellular location">
    <subcellularLocation>
        <location evidence="1 8">Cytoplasm</location>
    </subcellularLocation>
</comment>
<feature type="binding site" evidence="8">
    <location>
        <begin position="27"/>
        <end position="32"/>
    </location>
    <ligand>
        <name>ATP</name>
        <dbReference type="ChEBI" id="CHEBI:30616"/>
    </ligand>
</feature>
<evidence type="ECO:0000256" key="5">
    <source>
        <dbReference type="ARBA" id="ARBA00022741"/>
    </source>
</evidence>
<dbReference type="CDD" id="cd01992">
    <property type="entry name" value="TilS_N"/>
    <property type="match status" value="1"/>
</dbReference>
<dbReference type="InterPro" id="IPR011063">
    <property type="entry name" value="TilS/TtcA_N"/>
</dbReference>
<dbReference type="GO" id="GO:0005737">
    <property type="term" value="C:cytoplasm"/>
    <property type="evidence" value="ECO:0007669"/>
    <property type="project" value="UniProtKB-SubCell"/>
</dbReference>
<evidence type="ECO:0000256" key="6">
    <source>
        <dbReference type="ARBA" id="ARBA00022840"/>
    </source>
</evidence>
<dbReference type="SUPFAM" id="SSF56037">
    <property type="entry name" value="PheT/TilS domain"/>
    <property type="match status" value="1"/>
</dbReference>
<dbReference type="InterPro" id="IPR012094">
    <property type="entry name" value="tRNA_Ile_lys_synt"/>
</dbReference>
<dbReference type="EMBL" id="FNVS01000027">
    <property type="protein sequence ID" value="SEG28010.1"/>
    <property type="molecule type" value="Genomic_DNA"/>
</dbReference>
<comment type="function">
    <text evidence="8">Ligates lysine onto the cytidine present at position 34 of the AUA codon-specific tRNA(Ile) that contains the anticodon CAU, in an ATP-dependent manner. Cytidine is converted to lysidine, thus changing the amino acid specificity of the tRNA from methionine to isoleucine.</text>
</comment>
<evidence type="ECO:0000313" key="11">
    <source>
        <dbReference type="Proteomes" id="UP000236725"/>
    </source>
</evidence>
<dbReference type="Gene3D" id="3.40.50.620">
    <property type="entry name" value="HUPs"/>
    <property type="match status" value="1"/>
</dbReference>
<dbReference type="HAMAP" id="MF_01161">
    <property type="entry name" value="tRNA_Ile_lys_synt"/>
    <property type="match status" value="1"/>
</dbReference>
<comment type="similarity">
    <text evidence="8">Belongs to the tRNA(Ile)-lysidine synthase family.</text>
</comment>
<dbReference type="Pfam" id="PF01171">
    <property type="entry name" value="ATP_bind_3"/>
    <property type="match status" value="1"/>
</dbReference>
<keyword evidence="11" id="KW-1185">Reference proteome</keyword>
<reference evidence="10 11" key="1">
    <citation type="submission" date="2016-10" db="EMBL/GenBank/DDBJ databases">
        <authorList>
            <person name="Varghese N."/>
            <person name="Submissions S."/>
        </authorList>
    </citation>
    <scope>NUCLEOTIDE SEQUENCE [LARGE SCALE GENOMIC DNA]</scope>
    <source>
        <strain evidence="10 11">DSM 29073</strain>
    </source>
</reference>
<keyword evidence="5 8" id="KW-0547">Nucleotide-binding</keyword>
<name>A0A8G2BZ35_9BACT</name>
<accession>A0A8G2BZ35</accession>
<dbReference type="InterPro" id="IPR014729">
    <property type="entry name" value="Rossmann-like_a/b/a_fold"/>
</dbReference>
<gene>
    <name evidence="8" type="primary">tilS</name>
    <name evidence="10" type="ORF">SAMN05444001_1273</name>
</gene>
<keyword evidence="3 8" id="KW-0436">Ligase</keyword>
<dbReference type="AlphaFoldDB" id="A0A8G2BZ35"/>
<organism evidence="10 11">
    <name type="scientific">Parabacteroides chinchillae</name>
    <dbReference type="NCBI Taxonomy" id="871327"/>
    <lineage>
        <taxon>Bacteria</taxon>
        <taxon>Pseudomonadati</taxon>
        <taxon>Bacteroidota</taxon>
        <taxon>Bacteroidia</taxon>
        <taxon>Bacteroidales</taxon>
        <taxon>Tannerellaceae</taxon>
        <taxon>Parabacteroides</taxon>
    </lineage>
</organism>
<evidence type="ECO:0000256" key="7">
    <source>
        <dbReference type="ARBA" id="ARBA00048539"/>
    </source>
</evidence>
<dbReference type="PANTHER" id="PTHR43033">
    <property type="entry name" value="TRNA(ILE)-LYSIDINE SYNTHASE-RELATED"/>
    <property type="match status" value="1"/>
</dbReference>
<feature type="domain" description="Lysidine-tRNA(Ile) synthetase C-terminal" evidence="9">
    <location>
        <begin position="363"/>
        <end position="435"/>
    </location>
</feature>
<evidence type="ECO:0000259" key="9">
    <source>
        <dbReference type="SMART" id="SM00977"/>
    </source>
</evidence>
<dbReference type="Proteomes" id="UP000236725">
    <property type="component" value="Unassembled WGS sequence"/>
</dbReference>
<keyword evidence="2 8" id="KW-0963">Cytoplasm</keyword>
<dbReference type="EC" id="6.3.4.19" evidence="8"/>
<comment type="domain">
    <text evidence="8">The N-terminal region contains the highly conserved SGGXDS motif, predicted to be a P-loop motif involved in ATP binding.</text>
</comment>
<dbReference type="NCBIfam" id="TIGR02432">
    <property type="entry name" value="lysidine_TilS_N"/>
    <property type="match status" value="1"/>
</dbReference>
<evidence type="ECO:0000256" key="3">
    <source>
        <dbReference type="ARBA" id="ARBA00022598"/>
    </source>
</evidence>
<dbReference type="InterPro" id="IPR012795">
    <property type="entry name" value="tRNA_Ile_lys_synt_N"/>
</dbReference>
<proteinExistence type="inferred from homology"/>
<evidence type="ECO:0000256" key="1">
    <source>
        <dbReference type="ARBA" id="ARBA00004496"/>
    </source>
</evidence>
<comment type="caution">
    <text evidence="10">The sequence shown here is derived from an EMBL/GenBank/DDBJ whole genome shotgun (WGS) entry which is preliminary data.</text>
</comment>
<protein>
    <recommendedName>
        <fullName evidence="8">tRNA(Ile)-lysidine synthase</fullName>
        <ecNumber evidence="8">6.3.4.19</ecNumber>
    </recommendedName>
    <alternativeName>
        <fullName evidence="8">tRNA(Ile)-2-lysyl-cytidine synthase</fullName>
    </alternativeName>
    <alternativeName>
        <fullName evidence="8">tRNA(Ile)-lysidine synthetase</fullName>
    </alternativeName>
</protein>
<sequence>MINTIRTYIEKHRLLADDGRPVLVGLSGGADSVALLALLVRLDYPCMAVHCNFHLRGDESIRDEHFAKDFAGSLHVPFYKVDFDTTAYAGEKHISIEMAARELRYTWFEGMRCKLDAQAIAVAHHRDDSVETLLMNLIRGTGVRGMRGIRPKNGYIVRPLLPVSREEILKWLAEQHYSYVTDSTNLSDAYTRNFIRLRVLPLLEEINPAVRNTIARTAEHLSAVETIYNNVIENARNQIMVTEDSLSVKTLLTFPLPDTILYELLKPFNFTRLVTDDIYLSLRGESGRQFYSSTHRLIKDRDYLFLSSLQEKEAKIYILDEKTTECSEPVELSFRKIVLNKEFHIEKNKHIAYFDYDKLTFPLSLRTWQEGDWFIPFGMTGRKKLSDYFSDHKYTIFQKEQTWLLCSGDNIIWLVGERSDNRFRIDKTTKHILIVKFFC</sequence>
<dbReference type="PANTHER" id="PTHR43033:SF1">
    <property type="entry name" value="TRNA(ILE)-LYSIDINE SYNTHASE-RELATED"/>
    <property type="match status" value="1"/>
</dbReference>
<keyword evidence="6 8" id="KW-0067">ATP-binding</keyword>
<dbReference type="RefSeq" id="WP_103984443.1">
    <property type="nucleotide sequence ID" value="NZ_FNVS01000027.1"/>
</dbReference>